<evidence type="ECO:0000313" key="2">
    <source>
        <dbReference type="EMBL" id="CAB4218245.1"/>
    </source>
</evidence>
<proteinExistence type="predicted"/>
<dbReference type="EMBL" id="LR796365">
    <property type="protein sequence ID" value="CAB4139670.1"/>
    <property type="molecule type" value="Genomic_DNA"/>
</dbReference>
<dbReference type="Pfam" id="PF11651">
    <property type="entry name" value="P22_CoatProtein"/>
    <property type="match status" value="1"/>
</dbReference>
<evidence type="ECO:0000313" key="1">
    <source>
        <dbReference type="EMBL" id="CAB4139670.1"/>
    </source>
</evidence>
<sequence length="447" mass="48407">MLFAHFLNLAIALLFSAIAVTKDKAVANSFSKEERVAFELLLEGFQDACILSKAASIYSTDQVMMARANDTIWRPMPYISQSFDGTDQTANFKDYTQLSVPATIGYSKSVPWVLTALELRDALQEQRLGQSAKQKLASDINVAVMNVAAAQGTLVVKRTNTASGFDDVAQCEAIMNEQGVQFEERYIALSTRDYNGMASNLQTASRSFGNAKSDTAFERAYIGRVASFDALKLDYAIRKTAAAGTGITISTLTGANNFYVPKATSTAVTGEVGNVDNRFQTVTVSSTTDVAAGDSFTIAGVDAVHHITKGDTGQLKTFRVISVTNGTTMVISPPIISNQGNTDAEAEYKNVEVTPSGTAAITFLNTVSAYLNPFWQKDAIEILPGRYAVPTDAGTAVMRASTEQGIELVMQKWYDINTMKIKYRLDTLFGVVNKQPEMSGVIIFSQT</sequence>
<protein>
    <submittedName>
        <fullName evidence="2">Coat protein</fullName>
    </submittedName>
</protein>
<gene>
    <name evidence="2" type="ORF">UFOVP1607_9</name>
    <name evidence="1" type="ORF">UFOVP352_2</name>
</gene>
<dbReference type="EMBL" id="LR797466">
    <property type="protein sequence ID" value="CAB4218245.1"/>
    <property type="molecule type" value="Genomic_DNA"/>
</dbReference>
<dbReference type="Gene3D" id="2.40.30.240">
    <property type="match status" value="1"/>
</dbReference>
<keyword evidence="2" id="KW-0946">Virion</keyword>
<dbReference type="InterPro" id="IPR024659">
    <property type="entry name" value="Phage_coat_Gp5"/>
</dbReference>
<name>A0A6J5SSI9_9CAUD</name>
<dbReference type="GO" id="GO:0019028">
    <property type="term" value="C:viral capsid"/>
    <property type="evidence" value="ECO:0007669"/>
    <property type="project" value="UniProtKB-KW"/>
</dbReference>
<reference evidence="2" key="1">
    <citation type="submission" date="2020-05" db="EMBL/GenBank/DDBJ databases">
        <authorList>
            <person name="Chiriac C."/>
            <person name="Salcher M."/>
            <person name="Ghai R."/>
            <person name="Kavagutti S V."/>
        </authorList>
    </citation>
    <scope>NUCLEOTIDE SEQUENCE</scope>
</reference>
<keyword evidence="2" id="KW-0167">Capsid protein</keyword>
<accession>A0A6J5SSI9</accession>
<organism evidence="2">
    <name type="scientific">uncultured Caudovirales phage</name>
    <dbReference type="NCBI Taxonomy" id="2100421"/>
    <lineage>
        <taxon>Viruses</taxon>
        <taxon>Duplodnaviria</taxon>
        <taxon>Heunggongvirae</taxon>
        <taxon>Uroviricota</taxon>
        <taxon>Caudoviricetes</taxon>
        <taxon>Peduoviridae</taxon>
        <taxon>Maltschvirus</taxon>
        <taxon>Maltschvirus maltsch</taxon>
    </lineage>
</organism>